<dbReference type="InterPro" id="IPR017462">
    <property type="entry name" value="Sulphur_relay_TusC/DsrF"/>
</dbReference>
<dbReference type="InterPro" id="IPR003787">
    <property type="entry name" value="Sulphur_relay_DsrE/F-like"/>
</dbReference>
<keyword evidence="3" id="KW-1185">Reference proteome</keyword>
<accession>A0ABT3STV3</accession>
<dbReference type="Proteomes" id="UP001143307">
    <property type="component" value="Unassembled WGS sequence"/>
</dbReference>
<dbReference type="PANTHER" id="PTHR38780">
    <property type="entry name" value="PROTEIN TUSC"/>
    <property type="match status" value="1"/>
</dbReference>
<evidence type="ECO:0000256" key="1">
    <source>
        <dbReference type="ARBA" id="ARBA00005996"/>
    </source>
</evidence>
<evidence type="ECO:0000313" key="3">
    <source>
        <dbReference type="Proteomes" id="UP001143307"/>
    </source>
</evidence>
<dbReference type="RefSeq" id="WP_007227977.1">
    <property type="nucleotide sequence ID" value="NZ_SHNP01000002.1"/>
</dbReference>
<dbReference type="EMBL" id="SHNP01000002">
    <property type="protein sequence ID" value="MCX2973420.1"/>
    <property type="molecule type" value="Genomic_DNA"/>
</dbReference>
<gene>
    <name evidence="2" type="primary">tusC</name>
    <name evidence="2" type="ORF">EYC87_07445</name>
</gene>
<dbReference type="Pfam" id="PF02635">
    <property type="entry name" value="DsrE"/>
    <property type="match status" value="1"/>
</dbReference>
<reference evidence="2" key="1">
    <citation type="submission" date="2019-02" db="EMBL/GenBank/DDBJ databases">
        <authorList>
            <person name="Li S.-H."/>
        </authorList>
    </citation>
    <scope>NUCLEOTIDE SEQUENCE</scope>
    <source>
        <strain evidence="2">IMCC8485</strain>
    </source>
</reference>
<organism evidence="2 3">
    <name type="scientific">Candidatus Seongchinamella marina</name>
    <dbReference type="NCBI Taxonomy" id="2518990"/>
    <lineage>
        <taxon>Bacteria</taxon>
        <taxon>Pseudomonadati</taxon>
        <taxon>Pseudomonadota</taxon>
        <taxon>Gammaproteobacteria</taxon>
        <taxon>Cellvibrionales</taxon>
        <taxon>Halieaceae</taxon>
        <taxon>Seongchinamella</taxon>
    </lineage>
</organism>
<protein>
    <submittedName>
        <fullName evidence="2">Sulfurtransferase complex subunit TusC</fullName>
    </submittedName>
</protein>
<dbReference type="NCBIfam" id="TIGR03010">
    <property type="entry name" value="sulf_tusC_dsrF"/>
    <property type="match status" value="1"/>
</dbReference>
<evidence type="ECO:0000313" key="2">
    <source>
        <dbReference type="EMBL" id="MCX2973420.1"/>
    </source>
</evidence>
<comment type="caution">
    <text evidence="2">The sequence shown here is derived from an EMBL/GenBank/DDBJ whole genome shotgun (WGS) entry which is preliminary data.</text>
</comment>
<dbReference type="Gene3D" id="3.40.1260.10">
    <property type="entry name" value="DsrEFH-like"/>
    <property type="match status" value="1"/>
</dbReference>
<comment type="similarity">
    <text evidence="1">Belongs to the DsrF/TusC family.</text>
</comment>
<dbReference type="SUPFAM" id="SSF75169">
    <property type="entry name" value="DsrEFH-like"/>
    <property type="match status" value="1"/>
</dbReference>
<dbReference type="InterPro" id="IPR027396">
    <property type="entry name" value="DsrEFH-like"/>
</dbReference>
<dbReference type="PANTHER" id="PTHR38780:SF1">
    <property type="entry name" value="PROTEIN TUSC"/>
    <property type="match status" value="1"/>
</dbReference>
<proteinExistence type="inferred from homology"/>
<sequence>MSAAEKKRSLVVMRQSPYGGSLARASVDLALAMGAFEQNYDLLFMGAGVLQLVTGQDSQKIGAKNIGRILTSLPLYDMESVYVDAAALDRYGLNEADLVLPVSLLDESGLRSFLNDADHLVGC</sequence>
<dbReference type="NCBIfam" id="NF001238">
    <property type="entry name" value="PRK00211.1"/>
    <property type="match status" value="1"/>
</dbReference>
<name>A0ABT3STV3_9GAMM</name>